<gene>
    <name evidence="1" type="ORF">QVO10_05190</name>
</gene>
<accession>A0ABT7X3Z2</accession>
<comment type="caution">
    <text evidence="1">The sequence shown here is derived from an EMBL/GenBank/DDBJ whole genome shotgun (WGS) entry which is preliminary data.</text>
</comment>
<protein>
    <recommendedName>
        <fullName evidence="3">DUF2971 domain-containing protein</fullName>
    </recommendedName>
</protein>
<proteinExistence type="predicted"/>
<name>A0ABT7X3Z2_9BACE</name>
<dbReference type="RefSeq" id="WP_301639235.1">
    <property type="nucleotide sequence ID" value="NZ_JAUEII010000008.1"/>
</dbReference>
<sequence>MIIEHRDFPTLDNNIILWKYMSLSKFLYLLKMHSLYFCRLDCFDDMFEGKLPFLDKGLFHYTEESSVYWEKEAKRHFASCWIKSDFELNLMWSSYGKDGIAIKSTVGHLKDCMEHDRNHSVYISPVKYIDYKFDSSHNVGDNVNVYRILFTKRKFFEQEREVRLLYTDYEISDNMKGISLDVDLEKLIDCVVISPTSEPYYQSIVCEEIKALGLHIKVMKSSI</sequence>
<reference evidence="1" key="2">
    <citation type="submission" date="2024-05" db="EMBL/GenBank/DDBJ databases">
        <title>Identification and characterization of horizontal gene transfer across gut microbiota members of farm animals based on homology search.</title>
        <authorList>
            <person name="Schwarzerova J."/>
            <person name="Nykrynova M."/>
            <person name="Jureckova K."/>
            <person name="Cejkova D."/>
            <person name="Rychlik I."/>
        </authorList>
    </citation>
    <scope>NUCLEOTIDE SEQUENCE</scope>
    <source>
        <strain evidence="1">84_SSukc20</strain>
    </source>
</reference>
<evidence type="ECO:0008006" key="3">
    <source>
        <dbReference type="Google" id="ProtNLM"/>
    </source>
</evidence>
<organism evidence="1 2">
    <name type="scientific">Bacteroides gallinaceum</name>
    <dbReference type="NCBI Taxonomy" id="1462571"/>
    <lineage>
        <taxon>Bacteria</taxon>
        <taxon>Pseudomonadati</taxon>
        <taxon>Bacteroidota</taxon>
        <taxon>Bacteroidia</taxon>
        <taxon>Bacteroidales</taxon>
        <taxon>Bacteroidaceae</taxon>
        <taxon>Bacteroides</taxon>
    </lineage>
</organism>
<reference evidence="1" key="1">
    <citation type="submission" date="2023-06" db="EMBL/GenBank/DDBJ databases">
        <authorList>
            <person name="Zeman M."/>
            <person name="Kubasova T."/>
            <person name="Jahodarova E."/>
            <person name="Nykrynova M."/>
            <person name="Rychlik I."/>
        </authorList>
    </citation>
    <scope>NUCLEOTIDE SEQUENCE</scope>
    <source>
        <strain evidence="1">84_SSukc20</strain>
    </source>
</reference>
<dbReference type="Proteomes" id="UP001167871">
    <property type="component" value="Unassembled WGS sequence"/>
</dbReference>
<keyword evidence="2" id="KW-1185">Reference proteome</keyword>
<evidence type="ECO:0000313" key="1">
    <source>
        <dbReference type="EMBL" id="MDN0048785.1"/>
    </source>
</evidence>
<evidence type="ECO:0000313" key="2">
    <source>
        <dbReference type="Proteomes" id="UP001167871"/>
    </source>
</evidence>
<dbReference type="EMBL" id="JAUEII010000008">
    <property type="protein sequence ID" value="MDN0048785.1"/>
    <property type="molecule type" value="Genomic_DNA"/>
</dbReference>